<keyword evidence="2" id="KW-0732">Signal</keyword>
<feature type="signal peptide" evidence="2">
    <location>
        <begin position="1"/>
        <end position="18"/>
    </location>
</feature>
<keyword evidence="1" id="KW-1133">Transmembrane helix</keyword>
<feature type="transmembrane region" description="Helical" evidence="1">
    <location>
        <begin position="321"/>
        <end position="341"/>
    </location>
</feature>
<feature type="chain" id="PRO_5030106492" evidence="2">
    <location>
        <begin position="19"/>
        <end position="353"/>
    </location>
</feature>
<organism evidence="3 4">
    <name type="scientific">Persicimonas caeni</name>
    <dbReference type="NCBI Taxonomy" id="2292766"/>
    <lineage>
        <taxon>Bacteria</taxon>
        <taxon>Deltaproteobacteria</taxon>
        <taxon>Bradymonadales</taxon>
        <taxon>Bradymonadaceae</taxon>
        <taxon>Persicimonas</taxon>
    </lineage>
</organism>
<keyword evidence="1" id="KW-0472">Membrane</keyword>
<protein>
    <submittedName>
        <fullName evidence="3">Uncharacterized protein</fullName>
    </submittedName>
</protein>
<accession>A0A5B8Y6C1</accession>
<proteinExistence type="predicted"/>
<evidence type="ECO:0000256" key="2">
    <source>
        <dbReference type="SAM" id="SignalP"/>
    </source>
</evidence>
<evidence type="ECO:0000313" key="3">
    <source>
        <dbReference type="EMBL" id="QDG52158.1"/>
    </source>
</evidence>
<sequence>MRFYLMLVLFAAALVATGCDLNRHTGEHGQIVFEYYSLEDHTNFNKPIIEGGRVELFLYEVGDEAPLDVIAATSLAPDTAVVDGHVANLVVVHGLAPGRARFEVRAVDEDGEVHVDTLAMRVDRARTIRMYGDDASVFNGASDSSDTHIAMAKLAAETHLMDEEDWEDDEDDEDEDDAVQRLTFETGDRVEIPWTRYSATGEPLIGYGAYPIAIDPPNAAKLHDRLTDDDAFTLFMPEEPQTFEVVPAAGYEGDRLVIEVVEEDIVEETAEHIDRLGTKLAQRLGMRAPRELRLDNQSPHERSTSTLAPLIEPAADAHLNGLLHLLALWLITGLLGALAVWRKFARADAGFRQ</sequence>
<dbReference type="PROSITE" id="PS51257">
    <property type="entry name" value="PROKAR_LIPOPROTEIN"/>
    <property type="match status" value="1"/>
</dbReference>
<keyword evidence="1" id="KW-0812">Transmembrane</keyword>
<gene>
    <name evidence="3" type="ORF">FIV42_15825</name>
</gene>
<dbReference type="EMBL" id="CP041186">
    <property type="protein sequence ID" value="QDG52158.1"/>
    <property type="molecule type" value="Genomic_DNA"/>
</dbReference>
<accession>A0A4Y6PV23</accession>
<reference evidence="3 4" key="1">
    <citation type="submission" date="2019-06" db="EMBL/GenBank/DDBJ databases">
        <title>Persicimonas caeni gen. nov., sp. nov., a predatory bacterium isolated from solar saltern.</title>
        <authorList>
            <person name="Wang S."/>
        </authorList>
    </citation>
    <scope>NUCLEOTIDE SEQUENCE [LARGE SCALE GENOMIC DNA]</scope>
    <source>
        <strain evidence="3 4">YN101</strain>
    </source>
</reference>
<evidence type="ECO:0000256" key="1">
    <source>
        <dbReference type="SAM" id="Phobius"/>
    </source>
</evidence>
<dbReference type="RefSeq" id="WP_141198633.1">
    <property type="nucleotide sequence ID" value="NZ_CP041186.1"/>
</dbReference>
<keyword evidence="4" id="KW-1185">Reference proteome</keyword>
<dbReference type="Proteomes" id="UP000315995">
    <property type="component" value="Chromosome"/>
</dbReference>
<dbReference type="AlphaFoldDB" id="A0A4Y6PV23"/>
<evidence type="ECO:0000313" key="4">
    <source>
        <dbReference type="Proteomes" id="UP000315995"/>
    </source>
</evidence>
<name>A0A4Y6PV23_PERCE</name>